<feature type="region of interest" description="Disordered" evidence="1">
    <location>
        <begin position="118"/>
        <end position="141"/>
    </location>
</feature>
<dbReference type="AlphaFoldDB" id="A0A6L2J8E4"/>
<sequence>MLLATKDEAGVHLNEEDNDFRLDNAYEANTLEELNAAVIMIKRIQTTDNMSDAKPNYDTEFISKVNALQIDMINGLLSQSDHEQCHYEKLKTIIHISTDDQIDSDIIFDDPCMDNNSRQAKHDTNSHDQSLHDFESLINNV</sequence>
<evidence type="ECO:0008006" key="3">
    <source>
        <dbReference type="Google" id="ProtNLM"/>
    </source>
</evidence>
<accession>A0A6L2J8E4</accession>
<proteinExistence type="predicted"/>
<comment type="caution">
    <text evidence="2">The sequence shown here is derived from an EMBL/GenBank/DDBJ whole genome shotgun (WGS) entry which is preliminary data.</text>
</comment>
<feature type="compositionally biased region" description="Basic and acidic residues" evidence="1">
    <location>
        <begin position="120"/>
        <end position="135"/>
    </location>
</feature>
<gene>
    <name evidence="2" type="ORF">Tci_003932</name>
</gene>
<dbReference type="EMBL" id="BKCJ010000303">
    <property type="protein sequence ID" value="GEU31954.1"/>
    <property type="molecule type" value="Genomic_DNA"/>
</dbReference>
<reference evidence="2" key="1">
    <citation type="journal article" date="2019" name="Sci. Rep.">
        <title>Draft genome of Tanacetum cinerariifolium, the natural source of mosquito coil.</title>
        <authorList>
            <person name="Yamashiro T."/>
            <person name="Shiraishi A."/>
            <person name="Satake H."/>
            <person name="Nakayama K."/>
        </authorList>
    </citation>
    <scope>NUCLEOTIDE SEQUENCE</scope>
</reference>
<name>A0A6L2J8E4_TANCI</name>
<evidence type="ECO:0000313" key="2">
    <source>
        <dbReference type="EMBL" id="GEU31954.1"/>
    </source>
</evidence>
<organism evidence="2">
    <name type="scientific">Tanacetum cinerariifolium</name>
    <name type="common">Dalmatian daisy</name>
    <name type="synonym">Chrysanthemum cinerariifolium</name>
    <dbReference type="NCBI Taxonomy" id="118510"/>
    <lineage>
        <taxon>Eukaryota</taxon>
        <taxon>Viridiplantae</taxon>
        <taxon>Streptophyta</taxon>
        <taxon>Embryophyta</taxon>
        <taxon>Tracheophyta</taxon>
        <taxon>Spermatophyta</taxon>
        <taxon>Magnoliopsida</taxon>
        <taxon>eudicotyledons</taxon>
        <taxon>Gunneridae</taxon>
        <taxon>Pentapetalae</taxon>
        <taxon>asterids</taxon>
        <taxon>campanulids</taxon>
        <taxon>Asterales</taxon>
        <taxon>Asteraceae</taxon>
        <taxon>Asteroideae</taxon>
        <taxon>Anthemideae</taxon>
        <taxon>Anthemidinae</taxon>
        <taxon>Tanacetum</taxon>
    </lineage>
</organism>
<protein>
    <recommendedName>
        <fullName evidence="3">Retrovirus-related Pol polyprotein from transposon TNT 1-94</fullName>
    </recommendedName>
</protein>
<evidence type="ECO:0000256" key="1">
    <source>
        <dbReference type="SAM" id="MobiDB-lite"/>
    </source>
</evidence>